<sequence>MELVHIPMILSLAAAVSVCDGAAGAATGIPGGGDVGFIRASCSFTLYPRVCERCLARYASAVKGSHCHLAGAAVNETLRVARSASTLVGRYAVRSPAAGAISDCLETVGESVDLLRQSAEELRQMGRPGTPNYAWRLSNLQTWVSAALTNEITCLDGVTRARVDPVVKATICGRIIGLKQMTSNALAFINHLAAGP</sequence>
<reference evidence="4" key="1">
    <citation type="submission" date="2020-02" db="EMBL/GenBank/DDBJ databases">
        <authorList>
            <person name="Scholz U."/>
            <person name="Mascher M."/>
            <person name="Fiebig A."/>
        </authorList>
    </citation>
    <scope>NUCLEOTIDE SEQUENCE</scope>
</reference>
<dbReference type="OrthoDB" id="1430376at2759"/>
<feature type="chain" id="PRO_5029650128" description="Pectinesterase inhibitor domain-containing protein" evidence="2">
    <location>
        <begin position="16"/>
        <end position="196"/>
    </location>
</feature>
<evidence type="ECO:0000259" key="3">
    <source>
        <dbReference type="SMART" id="SM00856"/>
    </source>
</evidence>
<dbReference type="AlphaFoldDB" id="A0A7I8KR35"/>
<dbReference type="SUPFAM" id="SSF101148">
    <property type="entry name" value="Plant invertase/pectin methylesterase inhibitor"/>
    <property type="match status" value="1"/>
</dbReference>
<evidence type="ECO:0000313" key="5">
    <source>
        <dbReference type="Proteomes" id="UP000663760"/>
    </source>
</evidence>
<dbReference type="InterPro" id="IPR051955">
    <property type="entry name" value="PME_Inhibitor"/>
</dbReference>
<dbReference type="NCBIfam" id="TIGR01614">
    <property type="entry name" value="PME_inhib"/>
    <property type="match status" value="1"/>
</dbReference>
<feature type="domain" description="Pectinesterase inhibitor" evidence="3">
    <location>
        <begin position="33"/>
        <end position="188"/>
    </location>
</feature>
<dbReference type="Pfam" id="PF04043">
    <property type="entry name" value="PMEI"/>
    <property type="match status" value="1"/>
</dbReference>
<dbReference type="SMART" id="SM00856">
    <property type="entry name" value="PMEI"/>
    <property type="match status" value="1"/>
</dbReference>
<evidence type="ECO:0000256" key="1">
    <source>
        <dbReference type="ARBA" id="ARBA00022729"/>
    </source>
</evidence>
<dbReference type="GO" id="GO:0004857">
    <property type="term" value="F:enzyme inhibitor activity"/>
    <property type="evidence" value="ECO:0007669"/>
    <property type="project" value="InterPro"/>
</dbReference>
<keyword evidence="5" id="KW-1185">Reference proteome</keyword>
<gene>
    <name evidence="4" type="ORF">SI8410_07010436</name>
</gene>
<organism evidence="4 5">
    <name type="scientific">Spirodela intermedia</name>
    <name type="common">Intermediate duckweed</name>
    <dbReference type="NCBI Taxonomy" id="51605"/>
    <lineage>
        <taxon>Eukaryota</taxon>
        <taxon>Viridiplantae</taxon>
        <taxon>Streptophyta</taxon>
        <taxon>Embryophyta</taxon>
        <taxon>Tracheophyta</taxon>
        <taxon>Spermatophyta</taxon>
        <taxon>Magnoliopsida</taxon>
        <taxon>Liliopsida</taxon>
        <taxon>Araceae</taxon>
        <taxon>Lemnoideae</taxon>
        <taxon>Spirodela</taxon>
    </lineage>
</organism>
<dbReference type="Gene3D" id="1.20.140.40">
    <property type="entry name" value="Invertase/pectin methylesterase inhibitor family protein"/>
    <property type="match status" value="1"/>
</dbReference>
<dbReference type="PANTHER" id="PTHR31080:SF87">
    <property type="entry name" value="PECTINESTERASE INHIBITOR 7"/>
    <property type="match status" value="1"/>
</dbReference>
<dbReference type="CDD" id="cd15798">
    <property type="entry name" value="PMEI-like_3"/>
    <property type="match status" value="1"/>
</dbReference>
<dbReference type="PANTHER" id="PTHR31080">
    <property type="entry name" value="PECTINESTERASE INHIBITOR-LIKE"/>
    <property type="match status" value="1"/>
</dbReference>
<accession>A0A7I8KR35</accession>
<dbReference type="InterPro" id="IPR006501">
    <property type="entry name" value="Pectinesterase_inhib_dom"/>
</dbReference>
<evidence type="ECO:0000256" key="2">
    <source>
        <dbReference type="SAM" id="SignalP"/>
    </source>
</evidence>
<name>A0A7I8KR35_SPIIN</name>
<keyword evidence="1 2" id="KW-0732">Signal</keyword>
<proteinExistence type="predicted"/>
<dbReference type="InterPro" id="IPR035513">
    <property type="entry name" value="Invertase/methylesterase_inhib"/>
</dbReference>
<feature type="signal peptide" evidence="2">
    <location>
        <begin position="1"/>
        <end position="15"/>
    </location>
</feature>
<evidence type="ECO:0000313" key="4">
    <source>
        <dbReference type="EMBL" id="CAA7399766.1"/>
    </source>
</evidence>
<dbReference type="EMBL" id="LR746270">
    <property type="protein sequence ID" value="CAA7399766.1"/>
    <property type="molecule type" value="Genomic_DNA"/>
</dbReference>
<protein>
    <recommendedName>
        <fullName evidence="3">Pectinesterase inhibitor domain-containing protein</fullName>
    </recommendedName>
</protein>
<dbReference type="Proteomes" id="UP000663760">
    <property type="component" value="Chromosome 7"/>
</dbReference>